<keyword evidence="2" id="KW-1185">Reference proteome</keyword>
<reference evidence="1" key="1">
    <citation type="submission" date="2021-04" db="EMBL/GenBank/DDBJ databases">
        <authorList>
            <person name="Tunstrom K."/>
        </authorList>
    </citation>
    <scope>NUCLEOTIDE SEQUENCE</scope>
</reference>
<organism evidence="1 2">
    <name type="scientific">Parnassius apollo</name>
    <name type="common">Apollo butterfly</name>
    <name type="synonym">Papilio apollo</name>
    <dbReference type="NCBI Taxonomy" id="110799"/>
    <lineage>
        <taxon>Eukaryota</taxon>
        <taxon>Metazoa</taxon>
        <taxon>Ecdysozoa</taxon>
        <taxon>Arthropoda</taxon>
        <taxon>Hexapoda</taxon>
        <taxon>Insecta</taxon>
        <taxon>Pterygota</taxon>
        <taxon>Neoptera</taxon>
        <taxon>Endopterygota</taxon>
        <taxon>Lepidoptera</taxon>
        <taxon>Glossata</taxon>
        <taxon>Ditrysia</taxon>
        <taxon>Papilionoidea</taxon>
        <taxon>Papilionidae</taxon>
        <taxon>Parnassiinae</taxon>
        <taxon>Parnassini</taxon>
        <taxon>Parnassius</taxon>
        <taxon>Parnassius</taxon>
    </lineage>
</organism>
<dbReference type="Proteomes" id="UP000691718">
    <property type="component" value="Unassembled WGS sequence"/>
</dbReference>
<gene>
    <name evidence="1" type="ORF">PAPOLLO_LOCUS19111</name>
</gene>
<dbReference type="EMBL" id="CAJQZP010001196">
    <property type="protein sequence ID" value="CAG5028697.1"/>
    <property type="molecule type" value="Genomic_DNA"/>
</dbReference>
<evidence type="ECO:0000313" key="2">
    <source>
        <dbReference type="Proteomes" id="UP000691718"/>
    </source>
</evidence>
<comment type="caution">
    <text evidence="1">The sequence shown here is derived from an EMBL/GenBank/DDBJ whole genome shotgun (WGS) entry which is preliminary data.</text>
</comment>
<sequence>MHTSMLVDHYSNWSQIMPDREIEHVRKTYVRNIHRLLVSTVIQWCSMGQSGLAAITLRMPLLLAMHHRVITEEMPSRLMATIFQRKARMKQSLINPPVRLLKLNF</sequence>
<accession>A0A8S3XMK9</accession>
<evidence type="ECO:0000313" key="1">
    <source>
        <dbReference type="EMBL" id="CAG5028697.1"/>
    </source>
</evidence>
<name>A0A8S3XMK9_PARAO</name>
<protein>
    <submittedName>
        <fullName evidence="1">(apollo) hypothetical protein</fullName>
    </submittedName>
</protein>
<dbReference type="AlphaFoldDB" id="A0A8S3XMK9"/>
<proteinExistence type="predicted"/>